<sequence>MCSYYSVHLQQTVASVDDSLIYHSQILSILQRVQILYNIVS</sequence>
<accession>A0A0A8ZK62</accession>
<evidence type="ECO:0000313" key="1">
    <source>
        <dbReference type="EMBL" id="JAD39809.1"/>
    </source>
</evidence>
<dbReference type="EMBL" id="GBRH01258086">
    <property type="protein sequence ID" value="JAD39809.1"/>
    <property type="molecule type" value="Transcribed_RNA"/>
</dbReference>
<proteinExistence type="predicted"/>
<reference evidence="1" key="2">
    <citation type="journal article" date="2015" name="Data Brief">
        <title>Shoot transcriptome of the giant reed, Arundo donax.</title>
        <authorList>
            <person name="Barrero R.A."/>
            <person name="Guerrero F.D."/>
            <person name="Moolhuijzen P."/>
            <person name="Goolsby J.A."/>
            <person name="Tidwell J."/>
            <person name="Bellgard S.E."/>
            <person name="Bellgard M.I."/>
        </authorList>
    </citation>
    <scope>NUCLEOTIDE SEQUENCE</scope>
    <source>
        <tissue evidence="1">Shoot tissue taken approximately 20 cm above the soil surface</tissue>
    </source>
</reference>
<protein>
    <submittedName>
        <fullName evidence="1">Uncharacterized protein</fullName>
    </submittedName>
</protein>
<name>A0A0A8ZK62_ARUDO</name>
<reference evidence="1" key="1">
    <citation type="submission" date="2014-09" db="EMBL/GenBank/DDBJ databases">
        <authorList>
            <person name="Magalhaes I.L.F."/>
            <person name="Oliveira U."/>
            <person name="Santos F.R."/>
            <person name="Vidigal T.H.D.A."/>
            <person name="Brescovit A.D."/>
            <person name="Santos A.J."/>
        </authorList>
    </citation>
    <scope>NUCLEOTIDE SEQUENCE</scope>
    <source>
        <tissue evidence="1">Shoot tissue taken approximately 20 cm above the soil surface</tissue>
    </source>
</reference>
<organism evidence="1">
    <name type="scientific">Arundo donax</name>
    <name type="common">Giant reed</name>
    <name type="synonym">Donax arundinaceus</name>
    <dbReference type="NCBI Taxonomy" id="35708"/>
    <lineage>
        <taxon>Eukaryota</taxon>
        <taxon>Viridiplantae</taxon>
        <taxon>Streptophyta</taxon>
        <taxon>Embryophyta</taxon>
        <taxon>Tracheophyta</taxon>
        <taxon>Spermatophyta</taxon>
        <taxon>Magnoliopsida</taxon>
        <taxon>Liliopsida</taxon>
        <taxon>Poales</taxon>
        <taxon>Poaceae</taxon>
        <taxon>PACMAD clade</taxon>
        <taxon>Arundinoideae</taxon>
        <taxon>Arundineae</taxon>
        <taxon>Arundo</taxon>
    </lineage>
</organism>
<dbReference type="AlphaFoldDB" id="A0A0A8ZK62"/>